<name>A0ABY2B9V1_9ACTN</name>
<proteinExistence type="predicted"/>
<evidence type="ECO:0000313" key="2">
    <source>
        <dbReference type="Proteomes" id="UP000295818"/>
    </source>
</evidence>
<reference evidence="1 2" key="1">
    <citation type="journal article" date="2015" name="Stand. Genomic Sci.">
        <title>Genomic Encyclopedia of Bacterial and Archaeal Type Strains, Phase III: the genomes of soil and plant-associated and newly described type strains.</title>
        <authorList>
            <person name="Whitman W.B."/>
            <person name="Woyke T."/>
            <person name="Klenk H.P."/>
            <person name="Zhou Y."/>
            <person name="Lilburn T.G."/>
            <person name="Beck B.J."/>
            <person name="De Vos P."/>
            <person name="Vandamme P."/>
            <person name="Eisen J.A."/>
            <person name="Garrity G."/>
            <person name="Hugenholtz P."/>
            <person name="Kyrpides N.C."/>
        </authorList>
    </citation>
    <scope>NUCLEOTIDE SEQUENCE [LARGE SCALE GENOMIC DNA]</scope>
    <source>
        <strain evidence="1 2">VKM Ac-2538</strain>
    </source>
</reference>
<comment type="caution">
    <text evidence="1">The sequence shown here is derived from an EMBL/GenBank/DDBJ whole genome shotgun (WGS) entry which is preliminary data.</text>
</comment>
<evidence type="ECO:0000313" key="1">
    <source>
        <dbReference type="EMBL" id="TCO13169.1"/>
    </source>
</evidence>
<keyword evidence="2" id="KW-1185">Reference proteome</keyword>
<dbReference type="EMBL" id="SLWM01000023">
    <property type="protein sequence ID" value="TCO13169.1"/>
    <property type="molecule type" value="Genomic_DNA"/>
</dbReference>
<protein>
    <submittedName>
        <fullName evidence="1">Uncharacterized protein</fullName>
    </submittedName>
</protein>
<organism evidence="1 2">
    <name type="scientific">Kribbella orskensis</name>
    <dbReference type="NCBI Taxonomy" id="2512216"/>
    <lineage>
        <taxon>Bacteria</taxon>
        <taxon>Bacillati</taxon>
        <taxon>Actinomycetota</taxon>
        <taxon>Actinomycetes</taxon>
        <taxon>Propionibacteriales</taxon>
        <taxon>Kribbellaceae</taxon>
        <taxon>Kribbella</taxon>
    </lineage>
</organism>
<dbReference type="Proteomes" id="UP000295818">
    <property type="component" value="Unassembled WGS sequence"/>
</dbReference>
<gene>
    <name evidence="1" type="ORF">EV644_1231</name>
</gene>
<accession>A0ABY2B9V1</accession>
<sequence>MNKEIKRRTDVVGVFANPSAPLRASTSAGGALLRVAAIP</sequence>